<keyword evidence="2" id="KW-0067">ATP-binding</keyword>
<dbReference type="PANTHER" id="PTHR23077:SF27">
    <property type="entry name" value="ATPASE FAMILY GENE 2 PROTEIN HOMOLOG A"/>
    <property type="match status" value="1"/>
</dbReference>
<dbReference type="Gene3D" id="3.40.50.300">
    <property type="entry name" value="P-loop containing nucleotide triphosphate hydrolases"/>
    <property type="match status" value="2"/>
</dbReference>
<dbReference type="EMBL" id="JAWDEY010000011">
    <property type="protein sequence ID" value="KAK6589690.1"/>
    <property type="molecule type" value="Genomic_DNA"/>
</dbReference>
<evidence type="ECO:0000313" key="4">
    <source>
        <dbReference type="EMBL" id="KAK6589690.1"/>
    </source>
</evidence>
<gene>
    <name evidence="4" type="ORF">RS030_1133</name>
</gene>
<dbReference type="InterPro" id="IPR027417">
    <property type="entry name" value="P-loop_NTPase"/>
</dbReference>
<keyword evidence="1" id="KW-0547">Nucleotide-binding</keyword>
<dbReference type="Gene3D" id="1.10.8.60">
    <property type="match status" value="2"/>
</dbReference>
<feature type="domain" description="AAA+ ATPase" evidence="3">
    <location>
        <begin position="298"/>
        <end position="453"/>
    </location>
</feature>
<dbReference type="Pfam" id="PF17862">
    <property type="entry name" value="AAA_lid_3"/>
    <property type="match status" value="1"/>
</dbReference>
<dbReference type="SUPFAM" id="SSF52540">
    <property type="entry name" value="P-loop containing nucleoside triphosphate hydrolases"/>
    <property type="match status" value="2"/>
</dbReference>
<dbReference type="FunFam" id="3.40.50.300:FF:000661">
    <property type="entry name" value="calmodulin-interacting protein 111 isoform X1"/>
    <property type="match status" value="1"/>
</dbReference>
<dbReference type="InterPro" id="IPR050168">
    <property type="entry name" value="AAA_ATPase_domain"/>
</dbReference>
<dbReference type="GO" id="GO:0005524">
    <property type="term" value="F:ATP binding"/>
    <property type="evidence" value="ECO:0007669"/>
    <property type="project" value="UniProtKB-KW"/>
</dbReference>
<comment type="caution">
    <text evidence="4">The sequence shown here is derived from an EMBL/GenBank/DDBJ whole genome shotgun (WGS) entry which is preliminary data.</text>
</comment>
<dbReference type="AlphaFoldDB" id="A0AAV9XZN4"/>
<dbReference type="Pfam" id="PF00004">
    <property type="entry name" value="AAA"/>
    <property type="match status" value="2"/>
</dbReference>
<dbReference type="InterPro" id="IPR003593">
    <property type="entry name" value="AAA+_ATPase"/>
</dbReference>
<organism evidence="4 5">
    <name type="scientific">Cryptosporidium xiaoi</name>
    <dbReference type="NCBI Taxonomy" id="659607"/>
    <lineage>
        <taxon>Eukaryota</taxon>
        <taxon>Sar</taxon>
        <taxon>Alveolata</taxon>
        <taxon>Apicomplexa</taxon>
        <taxon>Conoidasida</taxon>
        <taxon>Coccidia</taxon>
        <taxon>Eucoccidiorida</taxon>
        <taxon>Eimeriorina</taxon>
        <taxon>Cryptosporidiidae</taxon>
        <taxon>Cryptosporidium</taxon>
    </lineage>
</organism>
<evidence type="ECO:0000313" key="5">
    <source>
        <dbReference type="Proteomes" id="UP001311799"/>
    </source>
</evidence>
<proteinExistence type="predicted"/>
<dbReference type="SMART" id="SM00382">
    <property type="entry name" value="AAA"/>
    <property type="match status" value="2"/>
</dbReference>
<reference evidence="4 5" key="1">
    <citation type="submission" date="2023-10" db="EMBL/GenBank/DDBJ databases">
        <title>Comparative genomics analysis reveals potential genetic determinants of host preference in Cryptosporidium xiaoi.</title>
        <authorList>
            <person name="Xiao L."/>
            <person name="Li J."/>
        </authorList>
    </citation>
    <scope>NUCLEOTIDE SEQUENCE [LARGE SCALE GENOMIC DNA]</scope>
    <source>
        <strain evidence="4 5">52996</strain>
    </source>
</reference>
<dbReference type="PANTHER" id="PTHR23077">
    <property type="entry name" value="AAA-FAMILY ATPASE"/>
    <property type="match status" value="1"/>
</dbReference>
<name>A0AAV9XZN4_9CRYT</name>
<dbReference type="InterPro" id="IPR041569">
    <property type="entry name" value="AAA_lid_3"/>
</dbReference>
<dbReference type="InterPro" id="IPR003960">
    <property type="entry name" value="ATPase_AAA_CS"/>
</dbReference>
<protein>
    <recommendedName>
        <fullName evidence="3">AAA+ ATPase domain-containing protein</fullName>
    </recommendedName>
</protein>
<feature type="domain" description="AAA+ ATPase" evidence="3">
    <location>
        <begin position="581"/>
        <end position="719"/>
    </location>
</feature>
<evidence type="ECO:0000256" key="2">
    <source>
        <dbReference type="ARBA" id="ARBA00022840"/>
    </source>
</evidence>
<sequence>MKNKQNGNNLLISVKGKESNSERVKNTTTVKFPYNLKVVLSKDVSRSNILEIRFSMNTLNLIGIANGTQCIITYRDKSVCVVARSLDLGINFGDNLALLGDLVCENLSFSEENLSEEISLMPLKSFMKNKVIASQICKHAILYFHGMYDLNSLNDGMENNMVKIPPNYIKDNKSIQQLIISRSRGHCVLQGNIISVHVSSVIYYFRVFEFDRKEEFNIDFNKLVRLGNQTKIELYIDDSLTYNEKKDNLEQRVEVKTKGRNYGLDKIGGMINLKKEINKCIINPIKYSKTYLSFGVKPVKGVLFYGPPGTGKTLIARCIAEEIELIEVEKEKQVVDFILVDGSTLCSLSDENENDHFFVSINRIKENINNKKKKILSILFIDEIDMICGSRESFNGISNRNKKYLTSLLSLIDGFTDNNNLLLIATTNRPNEIDPALRRAGRFDHEIPVMVPNSEERLDILKILLNNVPNKLSDEDLESIVYETQAFVGADLKMLINESVNTLLEKNNMNNENRELFLTYSDVSHNLKKIKPSALRELSIEIPKTRWDDIGGYDDVKEQLKECIEWPLVHHELFRDLKIKPPNGVLLYGPPGCSKTLMAKAIATESKMNFISVKGPELFSKWVGESEKSIRDIFKKARQNSPCVIFFDEIDAIGVNRENNLNSSDVSTRVLSQMLNEMDGISLNKQVIVIGATNRPDLLDSALLRPGRLDRIIYIGLPDSKARKKILNIYLKPAHFNGDNNIEFSSTSISDLVKNRSNCNNDSQLLVDKLQENVKNMSISDNYDEMIDLLVKLTNGYSGAELALLCREIMMQIIRNIVKNKDTLDTTMKNTSINKFTWSDINYALEKVKPRIPDSLIKFYNEYRNKCSTVG</sequence>
<dbReference type="CDD" id="cd19511">
    <property type="entry name" value="RecA-like_CDC48_r2-like"/>
    <property type="match status" value="1"/>
</dbReference>
<keyword evidence="5" id="KW-1185">Reference proteome</keyword>
<evidence type="ECO:0000259" key="3">
    <source>
        <dbReference type="SMART" id="SM00382"/>
    </source>
</evidence>
<dbReference type="PROSITE" id="PS00674">
    <property type="entry name" value="AAA"/>
    <property type="match status" value="2"/>
</dbReference>
<dbReference type="Proteomes" id="UP001311799">
    <property type="component" value="Unassembled WGS sequence"/>
</dbReference>
<dbReference type="InterPro" id="IPR003959">
    <property type="entry name" value="ATPase_AAA_core"/>
</dbReference>
<dbReference type="GO" id="GO:0016887">
    <property type="term" value="F:ATP hydrolysis activity"/>
    <property type="evidence" value="ECO:0007669"/>
    <property type="project" value="InterPro"/>
</dbReference>
<accession>A0AAV9XZN4</accession>
<evidence type="ECO:0000256" key="1">
    <source>
        <dbReference type="ARBA" id="ARBA00022741"/>
    </source>
</evidence>